<dbReference type="PATRIC" id="fig|742727.4.peg.2605"/>
<dbReference type="HOGENOM" id="CLU_096362_0_0_10"/>
<dbReference type="STRING" id="742727.HMPREF9447_02549"/>
<organism evidence="1 2">
    <name type="scientific">Bacteroides oleiciplenus YIT 12058</name>
    <dbReference type="NCBI Taxonomy" id="742727"/>
    <lineage>
        <taxon>Bacteria</taxon>
        <taxon>Pseudomonadati</taxon>
        <taxon>Bacteroidota</taxon>
        <taxon>Bacteroidia</taxon>
        <taxon>Bacteroidales</taxon>
        <taxon>Bacteroidaceae</taxon>
        <taxon>Bacteroides</taxon>
    </lineage>
</organism>
<evidence type="ECO:0008006" key="3">
    <source>
        <dbReference type="Google" id="ProtNLM"/>
    </source>
</evidence>
<evidence type="ECO:0000313" key="1">
    <source>
        <dbReference type="EMBL" id="EKU91131.1"/>
    </source>
</evidence>
<gene>
    <name evidence="1" type="ORF">HMPREF9447_02549</name>
</gene>
<dbReference type="RefSeq" id="WP_009130106.1">
    <property type="nucleotide sequence ID" value="NZ_JH992941.1"/>
</dbReference>
<dbReference type="OrthoDB" id="9799211at2"/>
<dbReference type="Pfam" id="PF12686">
    <property type="entry name" value="DUF3800"/>
    <property type="match status" value="1"/>
</dbReference>
<comment type="caution">
    <text evidence="1">The sequence shown here is derived from an EMBL/GenBank/DDBJ whole genome shotgun (WGS) entry which is preliminary data.</text>
</comment>
<dbReference type="Proteomes" id="UP000009872">
    <property type="component" value="Unassembled WGS sequence"/>
</dbReference>
<name>K9E5M0_9BACE</name>
<protein>
    <recommendedName>
        <fullName evidence="3">DUF3800 domain-containing protein</fullName>
    </recommendedName>
</protein>
<dbReference type="EMBL" id="ADLF01000009">
    <property type="protein sequence ID" value="EKU91131.1"/>
    <property type="molecule type" value="Genomic_DNA"/>
</dbReference>
<dbReference type="InterPro" id="IPR024524">
    <property type="entry name" value="DUF3800"/>
</dbReference>
<dbReference type="eggNOG" id="ENOG502Z8AJ">
    <property type="taxonomic scope" value="Bacteria"/>
</dbReference>
<keyword evidence="2" id="KW-1185">Reference proteome</keyword>
<evidence type="ECO:0000313" key="2">
    <source>
        <dbReference type="Proteomes" id="UP000009872"/>
    </source>
</evidence>
<reference evidence="1 2" key="1">
    <citation type="submission" date="2012-09" db="EMBL/GenBank/DDBJ databases">
        <title>The Genome Sequence of Bacteroides oleiciplenus YIT 12058.</title>
        <authorList>
            <consortium name="The Broad Institute Genome Sequencing Platform"/>
            <person name="Earl A."/>
            <person name="Ward D."/>
            <person name="Feldgarden M."/>
            <person name="Gevers D."/>
            <person name="Morotomi M."/>
            <person name="Walker B."/>
            <person name="Young S.K."/>
            <person name="Zeng Q."/>
            <person name="Gargeya S."/>
            <person name="Fitzgerald M."/>
            <person name="Haas B."/>
            <person name="Abouelleil A."/>
            <person name="Alvarado L."/>
            <person name="Arachchi H.M."/>
            <person name="Berlin A.M."/>
            <person name="Chapman S.B."/>
            <person name="Goldberg J."/>
            <person name="Griggs A."/>
            <person name="Gujja S."/>
            <person name="Hansen M."/>
            <person name="Howarth C."/>
            <person name="Imamovic A."/>
            <person name="Larimer J."/>
            <person name="McCowen C."/>
            <person name="Montmayeur A."/>
            <person name="Murphy C."/>
            <person name="Neiman D."/>
            <person name="Pearson M."/>
            <person name="Priest M."/>
            <person name="Roberts A."/>
            <person name="Saif S."/>
            <person name="Shea T."/>
            <person name="Sisk P."/>
            <person name="Sykes S."/>
            <person name="Wortman J."/>
            <person name="Nusbaum C."/>
            <person name="Birren B."/>
        </authorList>
    </citation>
    <scope>NUCLEOTIDE SEQUENCE [LARGE SCALE GENOMIC DNA]</scope>
    <source>
        <strain evidence="1 2">YIT 12058</strain>
    </source>
</reference>
<dbReference type="AlphaFoldDB" id="K9E5M0"/>
<sequence length="230" mass="27352">MSNTKRIYIDESCHLENDGFPVMCVGGLYVEEENWKELSAKVKLLKLKHHSPTELKWNKVSSSRMPLYKALIDFFFEQKNLKFSALLIKHKENINNERYNSGDHNILYYKAMFYLIRDFQSSHLYKVYMDIKDNRGKARLNVLSRVLSRVCGMNKYIYFQNIRSEESQFIQLTDFFIGAIVYKQRGDIEKQSGIKNDIIKYIEYKSGYSITESTPPWENKFKIWDFQLAK</sequence>
<accession>K9E5M0</accession>
<proteinExistence type="predicted"/>